<accession>A0A5M3X085</accession>
<protein>
    <recommendedName>
        <fullName evidence="5">Lipoprotein</fullName>
    </recommendedName>
</protein>
<dbReference type="EMBL" id="BLAE01000054">
    <property type="protein sequence ID" value="GES14076.1"/>
    <property type="molecule type" value="Genomic_DNA"/>
</dbReference>
<evidence type="ECO:0008006" key="5">
    <source>
        <dbReference type="Google" id="ProtNLM"/>
    </source>
</evidence>
<evidence type="ECO:0000256" key="2">
    <source>
        <dbReference type="SAM" id="SignalP"/>
    </source>
</evidence>
<gene>
    <name evidence="3" type="ORF">Amac_076730</name>
</gene>
<dbReference type="AlphaFoldDB" id="A0A5M3X085"/>
<dbReference type="SUPFAM" id="SSF89392">
    <property type="entry name" value="Prokaryotic lipoproteins and lipoprotein localization factors"/>
    <property type="match status" value="1"/>
</dbReference>
<organism evidence="3 4">
    <name type="scientific">Acrocarpospora macrocephala</name>
    <dbReference type="NCBI Taxonomy" id="150177"/>
    <lineage>
        <taxon>Bacteria</taxon>
        <taxon>Bacillati</taxon>
        <taxon>Actinomycetota</taxon>
        <taxon>Actinomycetes</taxon>
        <taxon>Streptosporangiales</taxon>
        <taxon>Streptosporangiaceae</taxon>
        <taxon>Acrocarpospora</taxon>
    </lineage>
</organism>
<evidence type="ECO:0000313" key="3">
    <source>
        <dbReference type="EMBL" id="GES14076.1"/>
    </source>
</evidence>
<feature type="chain" id="PRO_5024280109" description="Lipoprotein" evidence="2">
    <location>
        <begin position="29"/>
        <end position="311"/>
    </location>
</feature>
<dbReference type="InterPro" id="IPR029046">
    <property type="entry name" value="LolA/LolB/LppX"/>
</dbReference>
<dbReference type="Gene3D" id="2.50.20.20">
    <property type="match status" value="1"/>
</dbReference>
<name>A0A5M3X085_9ACTN</name>
<proteinExistence type="predicted"/>
<keyword evidence="4" id="KW-1185">Reference proteome</keyword>
<sequence length="311" mass="32616">MGQARLRLAAIGTLSVLASGIGGTTAWANPAPPSPGMTESPPSEMPSEETTPPEGSESPTSSPTATEADPTTALRQALTKSAQATSNIGKFTFTSGDTTANGTYQYQAKPSVVLEAKATDLTLNGKASSAKPELIVSGGTAYVNPDGLAQGAQGPPWWKVALADLKGPHGQAIRKMFDTATVTNPATIEKLVHAYEDVKMVGTSEVDGKTVTHYTANYNVDLAKAAFGVASASPMESPGATGVHELRSDIWVDEHGMVRKSRYRNEEGEKPQFTLTSTVTEFDKPVSVQPPPADQTKQVTPQMLKQFGLGG</sequence>
<feature type="signal peptide" evidence="2">
    <location>
        <begin position="1"/>
        <end position="28"/>
    </location>
</feature>
<feature type="compositionally biased region" description="Low complexity" evidence="1">
    <location>
        <begin position="48"/>
        <end position="71"/>
    </location>
</feature>
<comment type="caution">
    <text evidence="3">The sequence shown here is derived from an EMBL/GenBank/DDBJ whole genome shotgun (WGS) entry which is preliminary data.</text>
</comment>
<reference evidence="3 4" key="1">
    <citation type="submission" date="2019-10" db="EMBL/GenBank/DDBJ databases">
        <title>Whole genome shotgun sequence of Acrocarpospora macrocephala NBRC 16266.</title>
        <authorList>
            <person name="Ichikawa N."/>
            <person name="Kimura A."/>
            <person name="Kitahashi Y."/>
            <person name="Komaki H."/>
            <person name="Oguchi A."/>
        </authorList>
    </citation>
    <scope>NUCLEOTIDE SEQUENCE [LARGE SCALE GENOMIC DNA]</scope>
    <source>
        <strain evidence="3 4">NBRC 16266</strain>
    </source>
</reference>
<dbReference type="Proteomes" id="UP000331127">
    <property type="component" value="Unassembled WGS sequence"/>
</dbReference>
<feature type="region of interest" description="Disordered" evidence="1">
    <location>
        <begin position="23"/>
        <end position="71"/>
    </location>
</feature>
<keyword evidence="2" id="KW-0732">Signal</keyword>
<evidence type="ECO:0000256" key="1">
    <source>
        <dbReference type="SAM" id="MobiDB-lite"/>
    </source>
</evidence>
<evidence type="ECO:0000313" key="4">
    <source>
        <dbReference type="Proteomes" id="UP000331127"/>
    </source>
</evidence>